<evidence type="ECO:0000313" key="2">
    <source>
        <dbReference type="EMBL" id="GAC31775.1"/>
    </source>
</evidence>
<dbReference type="RefSeq" id="WP_007103579.1">
    <property type="nucleotide sequence ID" value="NZ_BAER01000023.1"/>
</dbReference>
<dbReference type="CDD" id="cd07756">
    <property type="entry name" value="CYTH-like_Pase_CHAD"/>
    <property type="match status" value="1"/>
</dbReference>
<dbReference type="PANTHER" id="PTHR39569">
    <property type="entry name" value="INORGANIC TRIPHOSPHATASE"/>
    <property type="match status" value="1"/>
</dbReference>
<comment type="caution">
    <text evidence="2">The sequence shown here is derived from an EMBL/GenBank/DDBJ whole genome shotgun (WGS) entry which is preliminary data.</text>
</comment>
<dbReference type="InterPro" id="IPR023577">
    <property type="entry name" value="CYTH_domain"/>
</dbReference>
<evidence type="ECO:0000259" key="1">
    <source>
        <dbReference type="PROSITE" id="PS51707"/>
    </source>
</evidence>
<accession>K7A8M3</accession>
<reference evidence="3" key="1">
    <citation type="journal article" date="2014" name="Environ. Microbiol.">
        <title>Comparative genomics of the marine bacterial genus Glaciecola reveals the high degree of genomic diversity and genomic characteristic for cold adaptation.</title>
        <authorList>
            <person name="Qin Q.L."/>
            <person name="Xie B.B."/>
            <person name="Yu Y."/>
            <person name="Shu Y.L."/>
            <person name="Rong J.C."/>
            <person name="Zhang Y.J."/>
            <person name="Zhao D.L."/>
            <person name="Chen X.L."/>
            <person name="Zhang X.Y."/>
            <person name="Chen B."/>
            <person name="Zhou B.C."/>
            <person name="Zhang Y.Z."/>
        </authorList>
    </citation>
    <scope>NUCLEOTIDE SEQUENCE [LARGE SCALE GENOMIC DNA]</scope>
    <source>
        <strain evidence="3">LMG 21857</strain>
    </source>
</reference>
<dbReference type="GO" id="GO:0046872">
    <property type="term" value="F:metal ion binding"/>
    <property type="evidence" value="ECO:0007669"/>
    <property type="project" value="TreeGrafter"/>
</dbReference>
<dbReference type="SUPFAM" id="SSF55154">
    <property type="entry name" value="CYTH-like phosphatases"/>
    <property type="match status" value="1"/>
</dbReference>
<name>K7A8M3_9ALTE</name>
<dbReference type="STRING" id="1129793.GPLA_0859"/>
<dbReference type="PANTHER" id="PTHR39569:SF1">
    <property type="entry name" value="INORGANIC TRIPHOSPHATASE"/>
    <property type="match status" value="1"/>
</dbReference>
<gene>
    <name evidence="2" type="ORF">GPLA_0859</name>
</gene>
<dbReference type="PROSITE" id="PS51707">
    <property type="entry name" value="CYTH"/>
    <property type="match status" value="1"/>
</dbReference>
<sequence>MDIEIELKLLATPSAQQDISSWLMQSAINYTDSAGKQLRNDYFETPQRTLRKHDIGLRIRGCNGEFEQTIKTKGRVVAGMHHRPEYNVPIASPDLQLTLFDPRIWPESVSIVMLEKELYLMFSTDFFRDTFLLTLTDGSQIELVIDIGSVSAGGRNLDICEVELELKSGSAGAIFYIAKQLADITPLRFGLQSKAARGYRLADNLQQEHYQAPENFTVNAGLSIIQNALSGLEQAFAVWQQGEAAFYQSQSIDDWRTMTAGMRLVQGSLDLYQAQFASSLGQEISSLSEQVAHLLHQQQEVDLYIQALNLTESSFLADAPQASVLKAELVRLVASSDLLTKLNELLTDRQYMQLQLSIGALLVEGVNAHITDDSDLKSFVHRTLRHLDSHSENECNKLAVCKVLWLELKLPKLLDCPVAPWSVLRQEDQTSLSAGLIALLKQGELALTPEISEKVRIWCTKI</sequence>
<dbReference type="InterPro" id="IPR033469">
    <property type="entry name" value="CYTH-like_dom_sf"/>
</dbReference>
<dbReference type="AlphaFoldDB" id="K7A8M3"/>
<feature type="domain" description="CYTH" evidence="1">
    <location>
        <begin position="2"/>
        <end position="205"/>
    </location>
</feature>
<evidence type="ECO:0000313" key="3">
    <source>
        <dbReference type="Proteomes" id="UP000006322"/>
    </source>
</evidence>
<dbReference type="GO" id="GO:0050355">
    <property type="term" value="F:inorganic triphosphate phosphatase activity"/>
    <property type="evidence" value="ECO:0007669"/>
    <property type="project" value="InterPro"/>
</dbReference>
<dbReference type="OrthoDB" id="3034217at2"/>
<proteinExistence type="predicted"/>
<dbReference type="SMART" id="SM01118">
    <property type="entry name" value="CYTH"/>
    <property type="match status" value="1"/>
</dbReference>
<keyword evidence="3" id="KW-1185">Reference proteome</keyword>
<protein>
    <submittedName>
        <fullName evidence="2">Adenylate cyclase</fullName>
    </submittedName>
</protein>
<dbReference type="Gene3D" id="2.40.320.10">
    <property type="entry name" value="Hypothetical Protein Pfu-838710-001"/>
    <property type="match status" value="1"/>
</dbReference>
<dbReference type="Proteomes" id="UP000006322">
    <property type="component" value="Unassembled WGS sequence"/>
</dbReference>
<dbReference type="InterPro" id="IPR039013">
    <property type="entry name" value="YgiF"/>
</dbReference>
<organism evidence="2 3">
    <name type="scientific">Paraglaciecola polaris LMG 21857</name>
    <dbReference type="NCBI Taxonomy" id="1129793"/>
    <lineage>
        <taxon>Bacteria</taxon>
        <taxon>Pseudomonadati</taxon>
        <taxon>Pseudomonadota</taxon>
        <taxon>Gammaproteobacteria</taxon>
        <taxon>Alteromonadales</taxon>
        <taxon>Alteromonadaceae</taxon>
        <taxon>Paraglaciecola</taxon>
    </lineage>
</organism>
<dbReference type="EMBL" id="BAER01000023">
    <property type="protein sequence ID" value="GAC31775.1"/>
    <property type="molecule type" value="Genomic_DNA"/>
</dbReference>
<dbReference type="Pfam" id="PF01928">
    <property type="entry name" value="CYTH"/>
    <property type="match status" value="1"/>
</dbReference>